<evidence type="ECO:0000256" key="10">
    <source>
        <dbReference type="SAM" id="MobiDB-lite"/>
    </source>
</evidence>
<dbReference type="EMBL" id="VSWD01000007">
    <property type="protein sequence ID" value="KAK3098661.1"/>
    <property type="molecule type" value="Genomic_DNA"/>
</dbReference>
<keyword evidence="3" id="KW-0479">Metal-binding</keyword>
<evidence type="ECO:0000256" key="5">
    <source>
        <dbReference type="ARBA" id="ARBA00022777"/>
    </source>
</evidence>
<reference evidence="12" key="1">
    <citation type="submission" date="2019-08" db="EMBL/GenBank/DDBJ databases">
        <title>The improved chromosome-level genome for the pearl oyster Pinctada fucata martensii using PacBio sequencing and Hi-C.</title>
        <authorList>
            <person name="Zheng Z."/>
        </authorList>
    </citation>
    <scope>NUCLEOTIDE SEQUENCE</scope>
    <source>
        <strain evidence="12">ZZ-2019</strain>
        <tissue evidence="12">Adductor muscle</tissue>
    </source>
</reference>
<dbReference type="InterPro" id="IPR046872">
    <property type="entry name" value="DRHyd-ASK"/>
</dbReference>
<dbReference type="InterPro" id="IPR000719">
    <property type="entry name" value="Prot_kinase_dom"/>
</dbReference>
<dbReference type="InterPro" id="IPR046873">
    <property type="entry name" value="HisK-N-like"/>
</dbReference>
<feature type="compositionally biased region" description="Polar residues" evidence="10">
    <location>
        <begin position="874"/>
        <end position="889"/>
    </location>
</feature>
<evidence type="ECO:0000256" key="9">
    <source>
        <dbReference type="SAM" id="Coils"/>
    </source>
</evidence>
<dbReference type="GO" id="GO:0005524">
    <property type="term" value="F:ATP binding"/>
    <property type="evidence" value="ECO:0007669"/>
    <property type="project" value="UniProtKB-UniRule"/>
</dbReference>
<dbReference type="PROSITE" id="PS00107">
    <property type="entry name" value="PROTEIN_KINASE_ATP"/>
    <property type="match status" value="1"/>
</dbReference>
<feature type="compositionally biased region" description="Polar residues" evidence="10">
    <location>
        <begin position="917"/>
        <end position="926"/>
    </location>
</feature>
<organism evidence="12 13">
    <name type="scientific">Pinctada imbricata</name>
    <name type="common">Atlantic pearl-oyster</name>
    <name type="synonym">Pinctada martensii</name>
    <dbReference type="NCBI Taxonomy" id="66713"/>
    <lineage>
        <taxon>Eukaryota</taxon>
        <taxon>Metazoa</taxon>
        <taxon>Spiralia</taxon>
        <taxon>Lophotrochozoa</taxon>
        <taxon>Mollusca</taxon>
        <taxon>Bivalvia</taxon>
        <taxon>Autobranchia</taxon>
        <taxon>Pteriomorphia</taxon>
        <taxon>Pterioida</taxon>
        <taxon>Pterioidea</taxon>
        <taxon>Pteriidae</taxon>
        <taxon>Pinctada</taxon>
    </lineage>
</organism>
<dbReference type="PROSITE" id="PS00108">
    <property type="entry name" value="PROTEIN_KINASE_ST"/>
    <property type="match status" value="1"/>
</dbReference>
<evidence type="ECO:0000256" key="7">
    <source>
        <dbReference type="ARBA" id="ARBA00023054"/>
    </source>
</evidence>
<dbReference type="Gene3D" id="3.30.200.20">
    <property type="entry name" value="Phosphorylase Kinase, domain 1"/>
    <property type="match status" value="1"/>
</dbReference>
<dbReference type="CDD" id="cd06624">
    <property type="entry name" value="STKc_ASK"/>
    <property type="match status" value="1"/>
</dbReference>
<feature type="region of interest" description="Disordered" evidence="10">
    <location>
        <begin position="865"/>
        <end position="931"/>
    </location>
</feature>
<dbReference type="PROSITE" id="PS50011">
    <property type="entry name" value="PROTEIN_KINASE_DOM"/>
    <property type="match status" value="1"/>
</dbReference>
<sequence>MKVVCVVDSWGRTVGASGDPRTVTVNQGGLVEHRANALGVIKKVCDSLDAELENVPFQKLDFGETLVLDMFYNADAVIVDMSIPVQQSALFYHIGVRQSMEMKNNIILFYDTDPEQSVALRLSCGTGVAFFPYLVDENCTCVIVTDSTLPKDACTHPERGQSLHNQLKKKLNDMDVENRVHIKERFLNDLRKAREQYSGADLNKVLEAMRTRLDDPQLLSVEVILNMLISFREIQNYHAMVKLVEDLQQIPNNKIPSKDCVMYLYAFALNRRNKNGDRKKALTVISEAIQQTENPAPDMLCLCGRIYKDLYVDSEYTDNSLLQNAIEWYRKGFERQPNEYAGINLATLLVVSGKEFSNCMELQRIGLVLNNLIGKKGSLQSLRDYWDVATFFEISVLAQDYGKAIQAAECMFLLEPPNWYLKSTVNNITLIMRFRKKPANVQSREEQLFYFWIEFFLEACKCDAKELTSSRFPVLILEPTKEYFPSYIQVNYDEDTKEVRLWHVYQKKGNKLPMEWTYPASSIKGVSLYKRDCRAVFVYVQENSDDFHIFFSSELQRKSFYDMVSSMIRYQVDSQVFSESVDDSETVEFEYEYDEKQNRMVLGRGTYGIVYAARDLKTQVRIAVKEVPEKQTQEVQPLHEEIKLHSRLSHRNIVKYLGSVSEDGYFKIFMEQVPGGSLSQLLLSKWGPLKDNETTIAYYTKQILDGLKYLHDNKIVHRDIKGDNVLVNTYSGVLKISDFGTSKRLSGINPCADTFAGTIQYMAPEVIDKGVRGYGPPADIWSLGCTVIEMATGKIPFIELGSPEAAMFKVGFYKMHPEIPSTMSEKAKEFLLRSFEPEPSNRATAEELLKHPFIVDTLSSKRRKKKVPDVEYLRSTSMPSGHENVSQRPQLKLHIPKKNKKSTHTHSHTFNREVRSPASSTGSNDTMDLDDMDCFEDEKDASEPKYHRSRSLHSGLVHLDATDRRFGLDFMFRKRADSDSKYIHKKCNMETGSSSISSSSMMNLSPDTADGDHGTHDSGQGGFYLLRKDSERRTTLVHILTKDMEKICETWLDFLHKDATISNPKLTTEHLRWLLVSLKAYITDPINRGVVKDTLDRLRMEVEFDATALMEIQLALYVFHEAVSKHLKSHSIQPHWMFALDNLLRGAVQEAITILSPELGANLAGAENKEEEVGTSGVPSTTSGKSAILYRSQAVSELQTQLETAQMENVQLLQQLVEVNRLYGNLLRRTIEERKLQAENLQ</sequence>
<dbReference type="InterPro" id="IPR017441">
    <property type="entry name" value="Protein_kinase_ATP_BS"/>
</dbReference>
<feature type="coiled-coil region" evidence="9">
    <location>
        <begin position="1195"/>
        <end position="1222"/>
    </location>
</feature>
<accession>A0AA88Y675</accession>
<dbReference type="Pfam" id="PF19039">
    <property type="entry name" value="ASK_PH"/>
    <property type="match status" value="1"/>
</dbReference>
<keyword evidence="4 8" id="KW-0547">Nucleotide-binding</keyword>
<dbReference type="FunFam" id="1.10.510.10:FF:000054">
    <property type="entry name" value="Mitogen-activated protein kinase kinase kinase 5"/>
    <property type="match status" value="1"/>
</dbReference>
<keyword evidence="5" id="KW-0418">Kinase</keyword>
<evidence type="ECO:0000313" key="12">
    <source>
        <dbReference type="EMBL" id="KAK3098661.1"/>
    </source>
</evidence>
<proteinExistence type="predicted"/>
<dbReference type="InterPro" id="IPR011009">
    <property type="entry name" value="Kinase-like_dom_sf"/>
</dbReference>
<dbReference type="SUPFAM" id="SSF56112">
    <property type="entry name" value="Protein kinase-like (PK-like)"/>
    <property type="match status" value="1"/>
</dbReference>
<dbReference type="SMART" id="SM00220">
    <property type="entry name" value="S_TKc"/>
    <property type="match status" value="1"/>
</dbReference>
<comment type="caution">
    <text evidence="12">The sequence shown here is derived from an EMBL/GenBank/DDBJ whole genome shotgun (WGS) entry which is preliminary data.</text>
</comment>
<dbReference type="InterPro" id="IPR008271">
    <property type="entry name" value="Ser/Thr_kinase_AS"/>
</dbReference>
<dbReference type="Proteomes" id="UP001186944">
    <property type="component" value="Unassembled WGS sequence"/>
</dbReference>
<evidence type="ECO:0000256" key="4">
    <source>
        <dbReference type="ARBA" id="ARBA00022741"/>
    </source>
</evidence>
<evidence type="ECO:0000256" key="3">
    <source>
        <dbReference type="ARBA" id="ARBA00022723"/>
    </source>
</evidence>
<evidence type="ECO:0000259" key="11">
    <source>
        <dbReference type="PROSITE" id="PS50011"/>
    </source>
</evidence>
<keyword evidence="6 8" id="KW-0067">ATP-binding</keyword>
<keyword evidence="7 9" id="KW-0175">Coiled coil</keyword>
<dbReference type="Pfam" id="PF13281">
    <property type="entry name" value="MAP3K_TRAF_bd"/>
    <property type="match status" value="1"/>
</dbReference>
<feature type="domain" description="Protein kinase" evidence="11">
    <location>
        <begin position="596"/>
        <end position="854"/>
    </location>
</feature>
<keyword evidence="2" id="KW-0808">Transferase</keyword>
<dbReference type="GO" id="GO:0046872">
    <property type="term" value="F:metal ion binding"/>
    <property type="evidence" value="ECO:0007669"/>
    <property type="project" value="UniProtKB-KW"/>
</dbReference>
<dbReference type="Pfam" id="PF20309">
    <property type="entry name" value="DRHyd-ASK"/>
    <property type="match status" value="1"/>
</dbReference>
<keyword evidence="1" id="KW-0723">Serine/threonine-protein kinase</keyword>
<dbReference type="PANTHER" id="PTHR11584:SF394">
    <property type="entry name" value="APOPTOTIC SIGNAL-REGULATING KINASE 1, ISOFORM C"/>
    <property type="match status" value="1"/>
</dbReference>
<feature type="compositionally biased region" description="Basic residues" evidence="10">
    <location>
        <begin position="894"/>
        <end position="909"/>
    </location>
</feature>
<dbReference type="Pfam" id="PF00069">
    <property type="entry name" value="Pkinase"/>
    <property type="match status" value="1"/>
</dbReference>
<keyword evidence="13" id="KW-1185">Reference proteome</keyword>
<name>A0AA88Y675_PINIB</name>
<dbReference type="InterPro" id="IPR025136">
    <property type="entry name" value="MAP3K_TRAF-bd"/>
</dbReference>
<evidence type="ECO:0000256" key="2">
    <source>
        <dbReference type="ARBA" id="ARBA00022679"/>
    </source>
</evidence>
<dbReference type="FunFam" id="3.30.200.20:FF:000487">
    <property type="entry name" value="Serine/threonine protein kinase, putative"/>
    <property type="match status" value="1"/>
</dbReference>
<evidence type="ECO:0000313" key="13">
    <source>
        <dbReference type="Proteomes" id="UP001186944"/>
    </source>
</evidence>
<dbReference type="AlphaFoldDB" id="A0AA88Y675"/>
<dbReference type="PANTHER" id="PTHR11584">
    <property type="entry name" value="SERINE/THREONINE PROTEIN KINASE"/>
    <property type="match status" value="1"/>
</dbReference>
<evidence type="ECO:0000256" key="1">
    <source>
        <dbReference type="ARBA" id="ARBA00022527"/>
    </source>
</evidence>
<dbReference type="Gene3D" id="1.10.510.10">
    <property type="entry name" value="Transferase(Phosphotransferase) domain 1"/>
    <property type="match status" value="1"/>
</dbReference>
<gene>
    <name evidence="12" type="ORF">FSP39_021712</name>
</gene>
<dbReference type="InterPro" id="IPR043969">
    <property type="entry name" value="MAP3K_PH"/>
</dbReference>
<evidence type="ECO:0000256" key="6">
    <source>
        <dbReference type="ARBA" id="ARBA00022840"/>
    </source>
</evidence>
<dbReference type="Pfam" id="PF20302">
    <property type="entry name" value="HisK-N-like"/>
    <property type="match status" value="1"/>
</dbReference>
<dbReference type="GO" id="GO:0000165">
    <property type="term" value="P:MAPK cascade"/>
    <property type="evidence" value="ECO:0007669"/>
    <property type="project" value="InterPro"/>
</dbReference>
<feature type="binding site" evidence="8">
    <location>
        <position position="625"/>
    </location>
    <ligand>
        <name>ATP</name>
        <dbReference type="ChEBI" id="CHEBI:30616"/>
    </ligand>
</feature>
<protein>
    <recommendedName>
        <fullName evidence="11">Protein kinase domain-containing protein</fullName>
    </recommendedName>
</protein>
<evidence type="ECO:0000256" key="8">
    <source>
        <dbReference type="PROSITE-ProRule" id="PRU10141"/>
    </source>
</evidence>
<dbReference type="GO" id="GO:0004674">
    <property type="term" value="F:protein serine/threonine kinase activity"/>
    <property type="evidence" value="ECO:0007669"/>
    <property type="project" value="UniProtKB-KW"/>
</dbReference>